<dbReference type="Gene3D" id="3.10.290.10">
    <property type="entry name" value="RNA-binding S4 domain"/>
    <property type="match status" value="1"/>
</dbReference>
<keyword evidence="2 6" id="KW-0699">rRNA-binding</keyword>
<dbReference type="EMBL" id="KQ965744">
    <property type="protein sequence ID" value="KXS17968.1"/>
    <property type="molecule type" value="Genomic_DNA"/>
</dbReference>
<proteinExistence type="inferred from homology"/>
<dbReference type="AlphaFoldDB" id="A0A139AMN2"/>
<dbReference type="PANTHER" id="PTHR11831">
    <property type="entry name" value="30S 40S RIBOSOMAL PROTEIN"/>
    <property type="match status" value="1"/>
</dbReference>
<evidence type="ECO:0000313" key="9">
    <source>
        <dbReference type="EMBL" id="KXS17968.1"/>
    </source>
</evidence>
<feature type="region of interest" description="Disordered" evidence="7">
    <location>
        <begin position="371"/>
        <end position="390"/>
    </location>
</feature>
<feature type="domain" description="RNA-binding S4" evidence="8">
    <location>
        <begin position="103"/>
        <end position="165"/>
    </location>
</feature>
<name>A0A139AMN2_GONPJ</name>
<dbReference type="GO" id="GO:0003735">
    <property type="term" value="F:structural constituent of ribosome"/>
    <property type="evidence" value="ECO:0007669"/>
    <property type="project" value="TreeGrafter"/>
</dbReference>
<accession>A0A139AMN2</accession>
<feature type="region of interest" description="Disordered" evidence="7">
    <location>
        <begin position="178"/>
        <end position="236"/>
    </location>
</feature>
<evidence type="ECO:0000259" key="8">
    <source>
        <dbReference type="SMART" id="SM00363"/>
    </source>
</evidence>
<organism evidence="9 10">
    <name type="scientific">Gonapodya prolifera (strain JEL478)</name>
    <name type="common">Monoblepharis prolifera</name>
    <dbReference type="NCBI Taxonomy" id="1344416"/>
    <lineage>
        <taxon>Eukaryota</taxon>
        <taxon>Fungi</taxon>
        <taxon>Fungi incertae sedis</taxon>
        <taxon>Chytridiomycota</taxon>
        <taxon>Chytridiomycota incertae sedis</taxon>
        <taxon>Monoblepharidomycetes</taxon>
        <taxon>Monoblepharidales</taxon>
        <taxon>Gonapodyaceae</taxon>
        <taxon>Gonapodya</taxon>
    </lineage>
</organism>
<dbReference type="Proteomes" id="UP000070544">
    <property type="component" value="Unassembled WGS sequence"/>
</dbReference>
<dbReference type="SMART" id="SM00363">
    <property type="entry name" value="S4"/>
    <property type="match status" value="1"/>
</dbReference>
<dbReference type="InterPro" id="IPR036986">
    <property type="entry name" value="S4_RNA-bd_sf"/>
</dbReference>
<evidence type="ECO:0000256" key="6">
    <source>
        <dbReference type="PROSITE-ProRule" id="PRU00182"/>
    </source>
</evidence>
<keyword evidence="10" id="KW-1185">Reference proteome</keyword>
<evidence type="ECO:0000256" key="2">
    <source>
        <dbReference type="ARBA" id="ARBA00022730"/>
    </source>
</evidence>
<dbReference type="GO" id="GO:0005763">
    <property type="term" value="C:mitochondrial small ribosomal subunit"/>
    <property type="evidence" value="ECO:0007669"/>
    <property type="project" value="TreeGrafter"/>
</dbReference>
<dbReference type="PROSITE" id="PS00632">
    <property type="entry name" value="RIBOSOMAL_S4"/>
    <property type="match status" value="1"/>
</dbReference>
<keyword evidence="4" id="KW-0689">Ribosomal protein</keyword>
<dbReference type="GO" id="GO:0019843">
    <property type="term" value="F:rRNA binding"/>
    <property type="evidence" value="ECO:0007669"/>
    <property type="project" value="UniProtKB-KW"/>
</dbReference>
<dbReference type="SUPFAM" id="SSF55174">
    <property type="entry name" value="Alpha-L RNA-binding motif"/>
    <property type="match status" value="1"/>
</dbReference>
<comment type="similarity">
    <text evidence="1">Belongs to the universal ribosomal protein uS4 family.</text>
</comment>
<dbReference type="CDD" id="cd00165">
    <property type="entry name" value="S4"/>
    <property type="match status" value="1"/>
</dbReference>
<dbReference type="Pfam" id="PF01479">
    <property type="entry name" value="S4"/>
    <property type="match status" value="1"/>
</dbReference>
<dbReference type="OMA" id="GDMFQVE"/>
<evidence type="ECO:0000256" key="4">
    <source>
        <dbReference type="ARBA" id="ARBA00022980"/>
    </source>
</evidence>
<gene>
    <name evidence="9" type="ORF">M427DRAFT_68126</name>
</gene>
<keyword evidence="3 6" id="KW-0694">RNA-binding</keyword>
<dbReference type="InterPro" id="IPR018079">
    <property type="entry name" value="Ribosomal_uS4_CS"/>
</dbReference>
<protein>
    <submittedName>
        <fullName evidence="9">Alpha-L RNA-binding motif-containing protein</fullName>
    </submittedName>
</protein>
<reference evidence="9 10" key="1">
    <citation type="journal article" date="2015" name="Genome Biol. Evol.">
        <title>Phylogenomic analyses indicate that early fungi evolved digesting cell walls of algal ancestors of land plants.</title>
        <authorList>
            <person name="Chang Y."/>
            <person name="Wang S."/>
            <person name="Sekimoto S."/>
            <person name="Aerts A.L."/>
            <person name="Choi C."/>
            <person name="Clum A."/>
            <person name="LaButti K.M."/>
            <person name="Lindquist E.A."/>
            <person name="Yee Ngan C."/>
            <person name="Ohm R.A."/>
            <person name="Salamov A.A."/>
            <person name="Grigoriev I.V."/>
            <person name="Spatafora J.W."/>
            <person name="Berbee M.L."/>
        </authorList>
    </citation>
    <scope>NUCLEOTIDE SEQUENCE [LARGE SCALE GENOMIC DNA]</scope>
    <source>
        <strain evidence="9 10">JEL478</strain>
    </source>
</reference>
<feature type="compositionally biased region" description="Basic and acidic residues" evidence="7">
    <location>
        <begin position="192"/>
        <end position="204"/>
    </location>
</feature>
<evidence type="ECO:0000256" key="3">
    <source>
        <dbReference type="ARBA" id="ARBA00022884"/>
    </source>
</evidence>
<evidence type="ECO:0000256" key="7">
    <source>
        <dbReference type="SAM" id="MobiDB-lite"/>
    </source>
</evidence>
<feature type="compositionally biased region" description="Basic and acidic residues" evidence="7">
    <location>
        <begin position="371"/>
        <end position="380"/>
    </location>
</feature>
<keyword evidence="5" id="KW-0687">Ribonucleoprotein</keyword>
<dbReference type="GO" id="GO:0042274">
    <property type="term" value="P:ribosomal small subunit biogenesis"/>
    <property type="evidence" value="ECO:0007669"/>
    <property type="project" value="TreeGrafter"/>
</dbReference>
<evidence type="ECO:0000313" key="10">
    <source>
        <dbReference type="Proteomes" id="UP000070544"/>
    </source>
</evidence>
<dbReference type="OrthoDB" id="3356781at2759"/>
<dbReference type="PANTHER" id="PTHR11831:SF4">
    <property type="entry name" value="SMALL RIBOSOMAL SUBUNIT PROTEIN US4M"/>
    <property type="match status" value="1"/>
</dbReference>
<dbReference type="InterPro" id="IPR002942">
    <property type="entry name" value="S4_RNA-bd"/>
</dbReference>
<evidence type="ECO:0000256" key="5">
    <source>
        <dbReference type="ARBA" id="ARBA00023274"/>
    </source>
</evidence>
<sequence>MPPPKRLATHIKRGIVRMSWDSLSVYNLLQRTRMPEAQRSSTFEQTWLAKRETRGYHGEDISEDKFLRRHFDPLIKLPDMHSHPSTTASLPPIATLCFAELERRLDVAIFRCLFARSVGHARGMVVQGHVRVNGEQVVQPSYVLKDGDVFSVDPAVVVLLRSKEEVAAAKAAAAAAAAKGEKQSAVEEEDEGAKGAESDGKEQEQESDVAEPVEGEKTEADEAAATAPGAKQPSYTVPNVQLNRAALRRGELLEFSPPPYLAAFLFLPEYLEVDFTTCSAVFLRSPTVAAGKCELPSPLPAESHALAYEWYSRRYSRMSPRRTTQSVQVIRGQEVKLKKGVGIMWRKEEERREMERERMLRELAAEEKEKVRRGVAERGVKSKKTLLEAA</sequence>
<dbReference type="PROSITE" id="PS50889">
    <property type="entry name" value="S4"/>
    <property type="match status" value="1"/>
</dbReference>
<dbReference type="InterPro" id="IPR022801">
    <property type="entry name" value="Ribosomal_uS4"/>
</dbReference>
<dbReference type="STRING" id="1344416.A0A139AMN2"/>
<evidence type="ECO:0000256" key="1">
    <source>
        <dbReference type="ARBA" id="ARBA00007465"/>
    </source>
</evidence>